<dbReference type="InterPro" id="IPR001258">
    <property type="entry name" value="NHL_repeat"/>
</dbReference>
<gene>
    <name evidence="4" type="ORF">GCM10011516_13200</name>
</gene>
<organism evidence="4 5">
    <name type="scientific">Sphingobacterium cellulitidis</name>
    <dbReference type="NCBI Taxonomy" id="1768011"/>
    <lineage>
        <taxon>Bacteria</taxon>
        <taxon>Pseudomonadati</taxon>
        <taxon>Bacteroidota</taxon>
        <taxon>Sphingobacteriia</taxon>
        <taxon>Sphingobacteriales</taxon>
        <taxon>Sphingobacteriaceae</taxon>
        <taxon>Sphingobacterium</taxon>
    </lineage>
</organism>
<name>A0A8H9FYV6_9SPHI</name>
<dbReference type="PANTHER" id="PTHR13833">
    <property type="match status" value="1"/>
</dbReference>
<dbReference type="Pfam" id="PF01833">
    <property type="entry name" value="TIG"/>
    <property type="match status" value="1"/>
</dbReference>
<evidence type="ECO:0000313" key="4">
    <source>
        <dbReference type="EMBL" id="GGE16850.1"/>
    </source>
</evidence>
<keyword evidence="5" id="KW-1185">Reference proteome</keyword>
<evidence type="ECO:0000256" key="2">
    <source>
        <dbReference type="PROSITE-ProRule" id="PRU00504"/>
    </source>
</evidence>
<reference evidence="4" key="2">
    <citation type="submission" date="2020-09" db="EMBL/GenBank/DDBJ databases">
        <authorList>
            <person name="Sun Q."/>
            <person name="Zhou Y."/>
        </authorList>
    </citation>
    <scope>NUCLEOTIDE SEQUENCE</scope>
    <source>
        <strain evidence="4">CGMCC 1.15966</strain>
    </source>
</reference>
<sequence>MFSINLSMMRIGHFLGAFAFALLILSSSCKDEKAEDGINVPYDASKPIKVDLVYPDSGKYLEKVMITGDNFGTDPSQIRVWFNGKKAAVVGSTGSRMYVLAPRLPGDTCKISVAIGDDSIAYNKDFFYKTSVTVTTLAGNGSRDTYRDGDLTQSIVAPRYLCVDKDDNIFIINRVPDQYHVARIDEEKNELITVARNVIANVPAADPLTGIISFPTETTVGSYYSLDPKEFWGPRIREMRWPASGDRPENGWKHSMVVNPSDGFIYTRYYYGHIVKINPRTYEVETIFKTEQGDSYGLTFSPNNPNILYISFFGNSGVNANSICSIDVTKPETTFKKLSGSTAGGHRDGKLEVAQFRNPEQIFTDADGNMYIADSGNHCIRRINSEGLVETVLGMPGTAGWRDGGKEDALFNNPTGIGISSDGSVYVADFNNNRVRKLSIN</sequence>
<dbReference type="Pfam" id="PF01436">
    <property type="entry name" value="NHL"/>
    <property type="match status" value="1"/>
</dbReference>
<evidence type="ECO:0000256" key="1">
    <source>
        <dbReference type="ARBA" id="ARBA00022737"/>
    </source>
</evidence>
<feature type="domain" description="IPT/TIG" evidence="3">
    <location>
        <begin position="51"/>
        <end position="128"/>
    </location>
</feature>
<keyword evidence="1" id="KW-0677">Repeat</keyword>
<dbReference type="InterPro" id="IPR013783">
    <property type="entry name" value="Ig-like_fold"/>
</dbReference>
<dbReference type="InterPro" id="IPR014756">
    <property type="entry name" value="Ig_E-set"/>
</dbReference>
<dbReference type="Proteomes" id="UP000614460">
    <property type="component" value="Unassembled WGS sequence"/>
</dbReference>
<proteinExistence type="predicted"/>
<dbReference type="RefSeq" id="WP_218823959.1">
    <property type="nucleotide sequence ID" value="NZ_BMKM01000002.1"/>
</dbReference>
<dbReference type="SUPFAM" id="SSF63829">
    <property type="entry name" value="Calcium-dependent phosphotriesterase"/>
    <property type="match status" value="1"/>
</dbReference>
<dbReference type="InterPro" id="IPR002909">
    <property type="entry name" value="IPT_dom"/>
</dbReference>
<dbReference type="InterPro" id="IPR011042">
    <property type="entry name" value="6-blade_b-propeller_TolB-like"/>
</dbReference>
<comment type="caution">
    <text evidence="4">The sequence shown here is derived from an EMBL/GenBank/DDBJ whole genome shotgun (WGS) entry which is preliminary data.</text>
</comment>
<dbReference type="PROSITE" id="PS51125">
    <property type="entry name" value="NHL"/>
    <property type="match status" value="1"/>
</dbReference>
<feature type="repeat" description="NHL" evidence="2">
    <location>
        <begin position="405"/>
        <end position="441"/>
    </location>
</feature>
<reference evidence="4" key="1">
    <citation type="journal article" date="2014" name="Int. J. Syst. Evol. Microbiol.">
        <title>Complete genome sequence of Corynebacterium casei LMG S-19264T (=DSM 44701T), isolated from a smear-ripened cheese.</title>
        <authorList>
            <consortium name="US DOE Joint Genome Institute (JGI-PGF)"/>
            <person name="Walter F."/>
            <person name="Albersmeier A."/>
            <person name="Kalinowski J."/>
            <person name="Ruckert C."/>
        </authorList>
    </citation>
    <scope>NUCLEOTIDE SEQUENCE</scope>
    <source>
        <strain evidence="4">CGMCC 1.15966</strain>
    </source>
</reference>
<dbReference type="AlphaFoldDB" id="A0A8H9FYV6"/>
<dbReference type="Gene3D" id="2.120.10.30">
    <property type="entry name" value="TolB, C-terminal domain"/>
    <property type="match status" value="1"/>
</dbReference>
<dbReference type="EMBL" id="BMKM01000002">
    <property type="protein sequence ID" value="GGE16850.1"/>
    <property type="molecule type" value="Genomic_DNA"/>
</dbReference>
<evidence type="ECO:0000313" key="5">
    <source>
        <dbReference type="Proteomes" id="UP000614460"/>
    </source>
</evidence>
<dbReference type="Gene3D" id="2.60.40.10">
    <property type="entry name" value="Immunoglobulins"/>
    <property type="match status" value="1"/>
</dbReference>
<protein>
    <recommendedName>
        <fullName evidence="3">IPT/TIG domain-containing protein</fullName>
    </recommendedName>
</protein>
<evidence type="ECO:0000259" key="3">
    <source>
        <dbReference type="Pfam" id="PF01833"/>
    </source>
</evidence>
<dbReference type="PANTHER" id="PTHR13833:SF71">
    <property type="entry name" value="NHL DOMAIN-CONTAINING PROTEIN"/>
    <property type="match status" value="1"/>
</dbReference>
<accession>A0A8H9FYV6</accession>
<dbReference type="SUPFAM" id="SSF81296">
    <property type="entry name" value="E set domains"/>
    <property type="match status" value="1"/>
</dbReference>